<dbReference type="OrthoDB" id="72441at2759"/>
<dbReference type="AlphaFoldDB" id="G3AGP4"/>
<reference evidence="1 2" key="1">
    <citation type="journal article" date="2011" name="Proc. Natl. Acad. Sci. U.S.A.">
        <title>Comparative genomics of xylose-fermenting fungi for enhanced biofuel production.</title>
        <authorList>
            <person name="Wohlbach D.J."/>
            <person name="Kuo A."/>
            <person name="Sato T.K."/>
            <person name="Potts K.M."/>
            <person name="Salamov A.A."/>
            <person name="LaButti K.M."/>
            <person name="Sun H."/>
            <person name="Clum A."/>
            <person name="Pangilinan J.L."/>
            <person name="Lindquist E.A."/>
            <person name="Lucas S."/>
            <person name="Lapidus A."/>
            <person name="Jin M."/>
            <person name="Gunawan C."/>
            <person name="Balan V."/>
            <person name="Dale B.E."/>
            <person name="Jeffries T.W."/>
            <person name="Zinkel R."/>
            <person name="Barry K.W."/>
            <person name="Grigoriev I.V."/>
            <person name="Gasch A.P."/>
        </authorList>
    </citation>
    <scope>NUCLEOTIDE SEQUENCE [LARGE SCALE GENOMIC DNA]</scope>
    <source>
        <strain evidence="2">NRRL Y-27907 / 11-Y1</strain>
    </source>
</reference>
<dbReference type="InParanoid" id="G3AGP4"/>
<dbReference type="RefSeq" id="XP_007372033.1">
    <property type="nucleotide sequence ID" value="XM_007371971.1"/>
</dbReference>
<dbReference type="HOGENOM" id="CLU_120591_0_0_1"/>
<dbReference type="KEGG" id="spaa:SPAPADRAFT_53067"/>
<dbReference type="OMA" id="DQGWFYS"/>
<accession>G3AGP4</accession>
<evidence type="ECO:0000313" key="2">
    <source>
        <dbReference type="Proteomes" id="UP000000709"/>
    </source>
</evidence>
<name>G3AGP4_SPAPN</name>
<dbReference type="STRING" id="619300.G3AGP4"/>
<dbReference type="Proteomes" id="UP000000709">
    <property type="component" value="Unassembled WGS sequence"/>
</dbReference>
<evidence type="ECO:0000313" key="1">
    <source>
        <dbReference type="EMBL" id="EGW34621.1"/>
    </source>
</evidence>
<dbReference type="GeneID" id="18871752"/>
<proteinExistence type="predicted"/>
<protein>
    <recommendedName>
        <fullName evidence="3">Peroxin/Ferlin domain-containing protein</fullName>
    </recommendedName>
</protein>
<sequence>MTLGAQPPSIPQHESDSVALIQQLNDHIQRSTTSSLSHDLSIFTEFNQTISKTTPYQFDFIIENERGIKLFGIPLYSQKSLLPIIDPKQFQSITKTSLNIPLSNIGNYPLPDYNQWEWTWDQWYVFMYKDVDPHGWIYSTMFFQSDKRWRGKYYFGNSVRRRIWIRMRQRIAGSADVK</sequence>
<keyword evidence="2" id="KW-1185">Reference proteome</keyword>
<dbReference type="eggNOG" id="ENOG502S5GM">
    <property type="taxonomic scope" value="Eukaryota"/>
</dbReference>
<evidence type="ECO:0008006" key="3">
    <source>
        <dbReference type="Google" id="ProtNLM"/>
    </source>
</evidence>
<dbReference type="FunCoup" id="G3AGP4">
    <property type="interactions" value="22"/>
</dbReference>
<gene>
    <name evidence="1" type="ORF">SPAPADRAFT_53067</name>
</gene>
<dbReference type="EMBL" id="GL996499">
    <property type="protein sequence ID" value="EGW34621.1"/>
    <property type="molecule type" value="Genomic_DNA"/>
</dbReference>
<organism evidence="2">
    <name type="scientific">Spathaspora passalidarum (strain NRRL Y-27907 / 11-Y1)</name>
    <dbReference type="NCBI Taxonomy" id="619300"/>
    <lineage>
        <taxon>Eukaryota</taxon>
        <taxon>Fungi</taxon>
        <taxon>Dikarya</taxon>
        <taxon>Ascomycota</taxon>
        <taxon>Saccharomycotina</taxon>
        <taxon>Pichiomycetes</taxon>
        <taxon>Debaryomycetaceae</taxon>
        <taxon>Spathaspora</taxon>
    </lineage>
</organism>